<dbReference type="Proteomes" id="UP000612585">
    <property type="component" value="Unassembled WGS sequence"/>
</dbReference>
<evidence type="ECO:0000313" key="3">
    <source>
        <dbReference type="EMBL" id="GIJ64290.1"/>
    </source>
</evidence>
<dbReference type="PANTHER" id="PTHR41533">
    <property type="entry name" value="L,D-TRANSPEPTIDASE HI_1667-RELATED"/>
    <property type="match status" value="1"/>
</dbReference>
<sequence>MTMANPGQPTVRVGDSGEPVRRAQRALRRTPNTSLEVDGSFGPLTEAATKQFQQQAGLPVTGVVDEATWMALPTGSPMPVLSQGSQGDAVKSLQAVLTNGASGLWGVTPQGVDGDFGSNTAASVRAFQQWARIQVDGVVGQQTWDAATSLEFMVGIQHAGE</sequence>
<keyword evidence="4" id="KW-1185">Reference proteome</keyword>
<evidence type="ECO:0000256" key="1">
    <source>
        <dbReference type="SAM" id="MobiDB-lite"/>
    </source>
</evidence>
<gene>
    <name evidence="3" type="ORF">Vau01_118060</name>
</gene>
<dbReference type="EMBL" id="BOPG01000113">
    <property type="protein sequence ID" value="GIJ64290.1"/>
    <property type="molecule type" value="Genomic_DNA"/>
</dbReference>
<feature type="domain" description="Peptidoglycan binding-like" evidence="2">
    <location>
        <begin position="86"/>
        <end position="146"/>
    </location>
</feature>
<accession>A0A8J3ZLN3</accession>
<organism evidence="3 4">
    <name type="scientific">Virgisporangium aurantiacum</name>
    <dbReference type="NCBI Taxonomy" id="175570"/>
    <lineage>
        <taxon>Bacteria</taxon>
        <taxon>Bacillati</taxon>
        <taxon>Actinomycetota</taxon>
        <taxon>Actinomycetes</taxon>
        <taxon>Micromonosporales</taxon>
        <taxon>Micromonosporaceae</taxon>
        <taxon>Virgisporangium</taxon>
    </lineage>
</organism>
<dbReference type="InterPro" id="IPR036366">
    <property type="entry name" value="PGBDSf"/>
</dbReference>
<protein>
    <recommendedName>
        <fullName evidence="2">Peptidoglycan binding-like domain-containing protein</fullName>
    </recommendedName>
</protein>
<dbReference type="InterPro" id="IPR036365">
    <property type="entry name" value="PGBD-like_sf"/>
</dbReference>
<dbReference type="Gene3D" id="1.10.101.10">
    <property type="entry name" value="PGBD-like superfamily/PGBD"/>
    <property type="match status" value="2"/>
</dbReference>
<dbReference type="SUPFAM" id="SSF47090">
    <property type="entry name" value="PGBD-like"/>
    <property type="match status" value="2"/>
</dbReference>
<feature type="domain" description="Peptidoglycan binding-like" evidence="2">
    <location>
        <begin position="16"/>
        <end position="72"/>
    </location>
</feature>
<dbReference type="PANTHER" id="PTHR41533:SF1">
    <property type="entry name" value="L,D-TRANSPEPTIDASE YCBB-RELATED"/>
    <property type="match status" value="1"/>
</dbReference>
<proteinExistence type="predicted"/>
<reference evidence="3" key="1">
    <citation type="submission" date="2021-01" db="EMBL/GenBank/DDBJ databases">
        <title>Whole genome shotgun sequence of Virgisporangium aurantiacum NBRC 16421.</title>
        <authorList>
            <person name="Komaki H."/>
            <person name="Tamura T."/>
        </authorList>
    </citation>
    <scope>NUCLEOTIDE SEQUENCE</scope>
    <source>
        <strain evidence="3">NBRC 16421</strain>
    </source>
</reference>
<feature type="region of interest" description="Disordered" evidence="1">
    <location>
        <begin position="1"/>
        <end position="21"/>
    </location>
</feature>
<name>A0A8J3ZLN3_9ACTN</name>
<dbReference type="AlphaFoldDB" id="A0A8J3ZLN3"/>
<dbReference type="InterPro" id="IPR052905">
    <property type="entry name" value="LD-transpeptidase_YkuD-like"/>
</dbReference>
<dbReference type="Pfam" id="PF01471">
    <property type="entry name" value="PG_binding_1"/>
    <property type="match status" value="2"/>
</dbReference>
<comment type="caution">
    <text evidence="3">The sequence shown here is derived from an EMBL/GenBank/DDBJ whole genome shotgun (WGS) entry which is preliminary data.</text>
</comment>
<evidence type="ECO:0000313" key="4">
    <source>
        <dbReference type="Proteomes" id="UP000612585"/>
    </source>
</evidence>
<evidence type="ECO:0000259" key="2">
    <source>
        <dbReference type="Pfam" id="PF01471"/>
    </source>
</evidence>
<dbReference type="InterPro" id="IPR002477">
    <property type="entry name" value="Peptidoglycan-bd-like"/>
</dbReference>